<evidence type="ECO:0008006" key="10">
    <source>
        <dbReference type="Google" id="ProtNLM"/>
    </source>
</evidence>
<evidence type="ECO:0000313" key="8">
    <source>
        <dbReference type="EMBL" id="KAJ5703327.1"/>
    </source>
</evidence>
<evidence type="ECO:0000256" key="5">
    <source>
        <dbReference type="ARBA" id="ARBA00023136"/>
    </source>
</evidence>
<evidence type="ECO:0000256" key="4">
    <source>
        <dbReference type="ARBA" id="ARBA00022989"/>
    </source>
</evidence>
<feature type="region of interest" description="Disordered" evidence="7">
    <location>
        <begin position="104"/>
        <end position="123"/>
    </location>
</feature>
<reference evidence="8" key="1">
    <citation type="journal article" date="2023" name="IMA Fungus">
        <title>Comparative genomic study of the Penicillium genus elucidates a diverse pangenome and 15 lateral gene transfer events.</title>
        <authorList>
            <person name="Petersen C."/>
            <person name="Sorensen T."/>
            <person name="Nielsen M.R."/>
            <person name="Sondergaard T.E."/>
            <person name="Sorensen J.L."/>
            <person name="Fitzpatrick D.A."/>
            <person name="Frisvad J.C."/>
            <person name="Nielsen K.L."/>
        </authorList>
    </citation>
    <scope>NUCLEOTIDE SEQUENCE</scope>
    <source>
        <strain evidence="8">IBT 17514</strain>
    </source>
</reference>
<evidence type="ECO:0000256" key="6">
    <source>
        <dbReference type="RuleBase" id="RU363053"/>
    </source>
</evidence>
<evidence type="ECO:0000256" key="1">
    <source>
        <dbReference type="ARBA" id="ARBA00004141"/>
    </source>
</evidence>
<feature type="transmembrane region" description="Helical" evidence="6">
    <location>
        <begin position="138"/>
        <end position="160"/>
    </location>
</feature>
<evidence type="ECO:0000256" key="7">
    <source>
        <dbReference type="SAM" id="MobiDB-lite"/>
    </source>
</evidence>
<dbReference type="InterPro" id="IPR007248">
    <property type="entry name" value="Mpv17_PMP22"/>
</dbReference>
<feature type="transmembrane region" description="Helical" evidence="6">
    <location>
        <begin position="204"/>
        <end position="223"/>
    </location>
</feature>
<dbReference type="EMBL" id="JAQJAN010000023">
    <property type="protein sequence ID" value="KAJ5703327.1"/>
    <property type="molecule type" value="Genomic_DNA"/>
</dbReference>
<dbReference type="PANTHER" id="PTHR11266:SF80">
    <property type="entry name" value="PEROXISOMAL MEMBRANE PROTEIN 2"/>
    <property type="match status" value="1"/>
</dbReference>
<feature type="transmembrane region" description="Helical" evidence="6">
    <location>
        <begin position="39"/>
        <end position="59"/>
    </location>
</feature>
<protein>
    <recommendedName>
        <fullName evidence="10">Mpv17/PMP22</fullName>
    </recommendedName>
</protein>
<dbReference type="Pfam" id="PF04117">
    <property type="entry name" value="Mpv17_PMP22"/>
    <property type="match status" value="1"/>
</dbReference>
<name>A0AAD6MQA6_9EURO</name>
<evidence type="ECO:0000313" key="9">
    <source>
        <dbReference type="Proteomes" id="UP001215712"/>
    </source>
</evidence>
<comment type="similarity">
    <text evidence="2 6">Belongs to the peroxisomal membrane protein PXMP2/4 family.</text>
</comment>
<dbReference type="GO" id="GO:0005778">
    <property type="term" value="C:peroxisomal membrane"/>
    <property type="evidence" value="ECO:0007669"/>
    <property type="project" value="TreeGrafter"/>
</dbReference>
<gene>
    <name evidence="8" type="ORF">N7493_011716</name>
</gene>
<dbReference type="AlphaFoldDB" id="A0AAD6MQA6"/>
<organism evidence="8 9">
    <name type="scientific">Penicillium malachiteum</name>
    <dbReference type="NCBI Taxonomy" id="1324776"/>
    <lineage>
        <taxon>Eukaryota</taxon>
        <taxon>Fungi</taxon>
        <taxon>Dikarya</taxon>
        <taxon>Ascomycota</taxon>
        <taxon>Pezizomycotina</taxon>
        <taxon>Eurotiomycetes</taxon>
        <taxon>Eurotiomycetidae</taxon>
        <taxon>Eurotiales</taxon>
        <taxon>Aspergillaceae</taxon>
        <taxon>Penicillium</taxon>
    </lineage>
</organism>
<proteinExistence type="inferred from homology"/>
<keyword evidence="5 6" id="KW-0472">Membrane</keyword>
<dbReference type="PANTHER" id="PTHR11266">
    <property type="entry name" value="PEROXISOMAL MEMBRANE PROTEIN 2, PXMP2 MPV17"/>
    <property type="match status" value="1"/>
</dbReference>
<keyword evidence="4 6" id="KW-1133">Transmembrane helix</keyword>
<accession>A0AAD6MQA6</accession>
<feature type="compositionally biased region" description="Basic and acidic residues" evidence="7">
    <location>
        <begin position="111"/>
        <end position="123"/>
    </location>
</feature>
<evidence type="ECO:0000256" key="2">
    <source>
        <dbReference type="ARBA" id="ARBA00006824"/>
    </source>
</evidence>
<reference evidence="8" key="2">
    <citation type="submission" date="2023-01" db="EMBL/GenBank/DDBJ databases">
        <authorList>
            <person name="Petersen C."/>
        </authorList>
    </citation>
    <scope>NUCLEOTIDE SEQUENCE</scope>
    <source>
        <strain evidence="8">IBT 17514</strain>
    </source>
</reference>
<keyword evidence="9" id="KW-1185">Reference proteome</keyword>
<comment type="caution">
    <text evidence="8">The sequence shown here is derived from an EMBL/GenBank/DDBJ whole genome shotgun (WGS) entry which is preliminary data.</text>
</comment>
<comment type="subcellular location">
    <subcellularLocation>
        <location evidence="1">Membrane</location>
        <topology evidence="1">Multi-pass membrane protein</topology>
    </subcellularLocation>
</comment>
<sequence>MLSPLTVTFVQSTFLNALSNILAQLIDQRSSPTSFTLNTLALVQFVTYGILIVPVNFYWQRALEARYPGFPSRAEIANVFRCSSRSCSLKAFFSFSFIRSLFSSSSSDDTLPSHKEKDKEKWAPRARKSGLHSFVMKFIFDQTLAGVMNIVLFVVLINFLKGEGLQRLWELVLLDFRPIMIARLKYRPIVSTLMYTVIPVDRRVVFGSACGVIWGIYLSLYAVV</sequence>
<evidence type="ECO:0000256" key="3">
    <source>
        <dbReference type="ARBA" id="ARBA00022692"/>
    </source>
</evidence>
<keyword evidence="3 6" id="KW-0812">Transmembrane</keyword>
<dbReference type="Proteomes" id="UP001215712">
    <property type="component" value="Unassembled WGS sequence"/>
</dbReference>